<feature type="region of interest" description="Disordered" evidence="1">
    <location>
        <begin position="45"/>
        <end position="65"/>
    </location>
</feature>
<protein>
    <recommendedName>
        <fullName evidence="2">C2H2-type domain-containing protein</fullName>
    </recommendedName>
</protein>
<evidence type="ECO:0000259" key="2">
    <source>
        <dbReference type="PROSITE" id="PS00028"/>
    </source>
</evidence>
<evidence type="ECO:0000256" key="1">
    <source>
        <dbReference type="SAM" id="MobiDB-lite"/>
    </source>
</evidence>
<dbReference type="InterPro" id="IPR013087">
    <property type="entry name" value="Znf_C2H2_type"/>
</dbReference>
<dbReference type="GeneID" id="39864410"/>
<keyword evidence="4" id="KW-1185">Reference proteome</keyword>
<evidence type="ECO:0000313" key="4">
    <source>
        <dbReference type="Proteomes" id="UP001224926"/>
    </source>
</evidence>
<gene>
    <name evidence="3" type="ORF">NP511_18265</name>
</gene>
<dbReference type="AlphaFoldDB" id="A0AAF0PB75"/>
<accession>A0AAF0PB75</accession>
<organism evidence="3 4">
    <name type="scientific">Natrinema thermotolerans</name>
    <dbReference type="NCBI Taxonomy" id="121872"/>
    <lineage>
        <taxon>Archaea</taxon>
        <taxon>Methanobacteriati</taxon>
        <taxon>Methanobacteriota</taxon>
        <taxon>Stenosarchaea group</taxon>
        <taxon>Halobacteria</taxon>
        <taxon>Halobacteriales</taxon>
        <taxon>Natrialbaceae</taxon>
        <taxon>Natrinema</taxon>
    </lineage>
</organism>
<dbReference type="EMBL" id="CP101873">
    <property type="protein sequence ID" value="WMT07319.1"/>
    <property type="molecule type" value="Genomic_DNA"/>
</dbReference>
<dbReference type="GeneID" id="84215928"/>
<feature type="compositionally biased region" description="Acidic residues" evidence="1">
    <location>
        <begin position="56"/>
        <end position="65"/>
    </location>
</feature>
<feature type="domain" description="C2H2-type" evidence="2">
    <location>
        <begin position="7"/>
        <end position="28"/>
    </location>
</feature>
<reference evidence="3 4" key="1">
    <citation type="submission" date="2022-07" db="EMBL/GenBank/DDBJ databases">
        <title>Two temperate virus in Haloterrigena jeotgali A29.</title>
        <authorList>
            <person name="Deng X."/>
        </authorList>
    </citation>
    <scope>NUCLEOTIDE SEQUENCE [LARGE SCALE GENOMIC DNA]</scope>
    <source>
        <strain evidence="3 4">A29</strain>
    </source>
</reference>
<name>A0AAF0PB75_9EURY</name>
<proteinExistence type="predicted"/>
<evidence type="ECO:0000313" key="3">
    <source>
        <dbReference type="EMBL" id="WMT07319.1"/>
    </source>
</evidence>
<dbReference type="Proteomes" id="UP001224926">
    <property type="component" value="Chromosome"/>
</dbReference>
<sequence length="65" mass="7007">MTDLNSCPLCAESYDDRNGLRVHLEVEHRKSEIVSRLVDLDAAVADGSPDERATAADDEPPAPTA</sequence>
<dbReference type="RefSeq" id="WP_049966592.1">
    <property type="nucleotide sequence ID" value="NZ_CP101873.1"/>
</dbReference>
<dbReference type="PROSITE" id="PS00028">
    <property type="entry name" value="ZINC_FINGER_C2H2_1"/>
    <property type="match status" value="1"/>
</dbReference>